<gene>
    <name evidence="1" type="ORF">TH53_20020</name>
</gene>
<organism evidence="1 2">
    <name type="scientific">Pedobacter lusitanus</name>
    <dbReference type="NCBI Taxonomy" id="1503925"/>
    <lineage>
        <taxon>Bacteria</taxon>
        <taxon>Pseudomonadati</taxon>
        <taxon>Bacteroidota</taxon>
        <taxon>Sphingobacteriia</taxon>
        <taxon>Sphingobacteriales</taxon>
        <taxon>Sphingobacteriaceae</taxon>
        <taxon>Pedobacter</taxon>
    </lineage>
</organism>
<dbReference type="Proteomes" id="UP000032049">
    <property type="component" value="Unassembled WGS sequence"/>
</dbReference>
<sequence>MKKNANIASNSEQKSILNDAVNSSENEQLDLYKAIFGGVSAGCSVVAVSNLRSKASAYDKHDTFLQAIS</sequence>
<dbReference type="STRING" id="1503925.TH53_20020"/>
<dbReference type="OrthoDB" id="1452598at2"/>
<evidence type="ECO:0000313" key="2">
    <source>
        <dbReference type="Proteomes" id="UP000032049"/>
    </source>
</evidence>
<keyword evidence="2" id="KW-1185">Reference proteome</keyword>
<proteinExistence type="predicted"/>
<protein>
    <submittedName>
        <fullName evidence="1">Uncharacterized protein</fullName>
    </submittedName>
</protein>
<dbReference type="EMBL" id="JXRA01000097">
    <property type="protein sequence ID" value="KIO75539.1"/>
    <property type="molecule type" value="Genomic_DNA"/>
</dbReference>
<accession>A0A0D0FSW5</accession>
<reference evidence="1 2" key="1">
    <citation type="submission" date="2015-01" db="EMBL/GenBank/DDBJ databases">
        <title>Draft genome sequence of Pedobacter sp. NL19 isolated from sludge of an effluent treatment pond in an abandoned uranium mine.</title>
        <authorList>
            <person name="Santos T."/>
            <person name="Caetano T."/>
            <person name="Covas C."/>
            <person name="Cruz A."/>
            <person name="Mendo S."/>
        </authorList>
    </citation>
    <scope>NUCLEOTIDE SEQUENCE [LARGE SCALE GENOMIC DNA]</scope>
    <source>
        <strain evidence="1 2">NL19</strain>
    </source>
</reference>
<dbReference type="AlphaFoldDB" id="A0A0D0FSW5"/>
<dbReference type="RefSeq" id="WP_041884723.1">
    <property type="nucleotide sequence ID" value="NZ_CP157278.1"/>
</dbReference>
<evidence type="ECO:0000313" key="1">
    <source>
        <dbReference type="EMBL" id="KIO75539.1"/>
    </source>
</evidence>
<name>A0A0D0FSW5_9SPHI</name>
<comment type="caution">
    <text evidence="1">The sequence shown here is derived from an EMBL/GenBank/DDBJ whole genome shotgun (WGS) entry which is preliminary data.</text>
</comment>